<gene>
    <name evidence="5" type="ORF">GCM10008938_19900</name>
</gene>
<sequence length="267" mass="30202">MLYGYSIEKAASRPSYAKTLTVFNLHTIDHPALQGSRNVMLRTMFKAILFDLDQTLLDRKRTFRHFIEDQHQRHDMLQQIPRDAFLEDLTVLDDNGYGDKHRAYHAILKKYDLNTIHTDLLYQDFRGNYARCAQPYPDTHEVLQALQAAGFRMGIITNGMTATQATKMQSIGVEPFMEVALISEQEGIKKPNPEIFQRALQRMGLAASEVLFVGDHPENDVRAAQGVGMKAVLKLDGDEVDTSFADHVIADLRELLPLLISGSNSQQ</sequence>
<protein>
    <submittedName>
        <fullName evidence="5">Haloacid dehalogenase</fullName>
    </submittedName>
</protein>
<reference evidence="6" key="1">
    <citation type="journal article" date="2019" name="Int. J. Syst. Evol. Microbiol.">
        <title>The Global Catalogue of Microorganisms (GCM) 10K type strain sequencing project: providing services to taxonomists for standard genome sequencing and annotation.</title>
        <authorList>
            <consortium name="The Broad Institute Genomics Platform"/>
            <consortium name="The Broad Institute Genome Sequencing Center for Infectious Disease"/>
            <person name="Wu L."/>
            <person name="Ma J."/>
        </authorList>
    </citation>
    <scope>NUCLEOTIDE SEQUENCE [LARGE SCALE GENOMIC DNA]</scope>
    <source>
        <strain evidence="6">JCM 14370</strain>
    </source>
</reference>
<dbReference type="NCBIfam" id="TIGR01549">
    <property type="entry name" value="HAD-SF-IA-v1"/>
    <property type="match status" value="1"/>
</dbReference>
<dbReference type="Pfam" id="PF00702">
    <property type="entry name" value="Hydrolase"/>
    <property type="match status" value="1"/>
</dbReference>
<evidence type="ECO:0000313" key="6">
    <source>
        <dbReference type="Proteomes" id="UP000632222"/>
    </source>
</evidence>
<keyword evidence="3" id="KW-0378">Hydrolase</keyword>
<keyword evidence="6" id="KW-1185">Reference proteome</keyword>
<proteinExistence type="predicted"/>
<organism evidence="5 6">
    <name type="scientific">Deinococcus roseus</name>
    <dbReference type="NCBI Taxonomy" id="392414"/>
    <lineage>
        <taxon>Bacteria</taxon>
        <taxon>Thermotogati</taxon>
        <taxon>Deinococcota</taxon>
        <taxon>Deinococci</taxon>
        <taxon>Deinococcales</taxon>
        <taxon>Deinococcaceae</taxon>
        <taxon>Deinococcus</taxon>
    </lineage>
</organism>
<dbReference type="InterPro" id="IPR051400">
    <property type="entry name" value="HAD-like_hydrolase"/>
</dbReference>
<dbReference type="Gene3D" id="3.40.50.1000">
    <property type="entry name" value="HAD superfamily/HAD-like"/>
    <property type="match status" value="1"/>
</dbReference>
<evidence type="ECO:0000256" key="2">
    <source>
        <dbReference type="ARBA" id="ARBA00022723"/>
    </source>
</evidence>
<dbReference type="Proteomes" id="UP000632222">
    <property type="component" value="Unassembled WGS sequence"/>
</dbReference>
<dbReference type="Gene3D" id="1.10.150.520">
    <property type="match status" value="1"/>
</dbReference>
<name>A0ABQ2D190_9DEIO</name>
<dbReference type="SUPFAM" id="SSF56784">
    <property type="entry name" value="HAD-like"/>
    <property type="match status" value="1"/>
</dbReference>
<evidence type="ECO:0000313" key="5">
    <source>
        <dbReference type="EMBL" id="GGJ33677.1"/>
    </source>
</evidence>
<dbReference type="NCBIfam" id="TIGR01662">
    <property type="entry name" value="HAD-SF-IIIA"/>
    <property type="match status" value="1"/>
</dbReference>
<comment type="cofactor">
    <cofactor evidence="1">
        <name>Mg(2+)</name>
        <dbReference type="ChEBI" id="CHEBI:18420"/>
    </cofactor>
</comment>
<keyword evidence="4" id="KW-0460">Magnesium</keyword>
<evidence type="ECO:0000256" key="1">
    <source>
        <dbReference type="ARBA" id="ARBA00001946"/>
    </source>
</evidence>
<dbReference type="SFLD" id="SFLDG01129">
    <property type="entry name" value="C1.5:_HAD__Beta-PGM__Phosphata"/>
    <property type="match status" value="1"/>
</dbReference>
<keyword evidence="2" id="KW-0479">Metal-binding</keyword>
<dbReference type="PANTHER" id="PTHR46470:SF2">
    <property type="entry name" value="GLYCERALDEHYDE 3-PHOSPHATE PHOSPHATASE"/>
    <property type="match status" value="1"/>
</dbReference>
<dbReference type="InterPro" id="IPR006439">
    <property type="entry name" value="HAD-SF_hydro_IA"/>
</dbReference>
<evidence type="ECO:0000256" key="3">
    <source>
        <dbReference type="ARBA" id="ARBA00022801"/>
    </source>
</evidence>
<dbReference type="EMBL" id="BMOD01000006">
    <property type="protein sequence ID" value="GGJ33677.1"/>
    <property type="molecule type" value="Genomic_DNA"/>
</dbReference>
<dbReference type="PANTHER" id="PTHR46470">
    <property type="entry name" value="N-ACYLNEURAMINATE-9-PHOSPHATASE"/>
    <property type="match status" value="1"/>
</dbReference>
<dbReference type="InterPro" id="IPR023214">
    <property type="entry name" value="HAD_sf"/>
</dbReference>
<comment type="caution">
    <text evidence="5">The sequence shown here is derived from an EMBL/GenBank/DDBJ whole genome shotgun (WGS) entry which is preliminary data.</text>
</comment>
<dbReference type="InterPro" id="IPR036412">
    <property type="entry name" value="HAD-like_sf"/>
</dbReference>
<dbReference type="SFLD" id="SFLDS00003">
    <property type="entry name" value="Haloacid_Dehalogenase"/>
    <property type="match status" value="1"/>
</dbReference>
<accession>A0ABQ2D190</accession>
<dbReference type="InterPro" id="IPR006549">
    <property type="entry name" value="HAD-SF_hydro_IIIA"/>
</dbReference>
<evidence type="ECO:0000256" key="4">
    <source>
        <dbReference type="ARBA" id="ARBA00022842"/>
    </source>
</evidence>
<dbReference type="NCBIfam" id="TIGR01509">
    <property type="entry name" value="HAD-SF-IA-v3"/>
    <property type="match status" value="1"/>
</dbReference>